<evidence type="ECO:0000256" key="3">
    <source>
        <dbReference type="ARBA" id="ARBA00022692"/>
    </source>
</evidence>
<keyword evidence="4 7" id="KW-1133">Transmembrane helix</keyword>
<dbReference type="PANTHER" id="PTHR21716:SF64">
    <property type="entry name" value="AI-2 TRANSPORT PROTEIN TQSA"/>
    <property type="match status" value="1"/>
</dbReference>
<feature type="transmembrane region" description="Helical" evidence="7">
    <location>
        <begin position="236"/>
        <end position="265"/>
    </location>
</feature>
<feature type="transmembrane region" description="Helical" evidence="7">
    <location>
        <begin position="77"/>
        <end position="105"/>
    </location>
</feature>
<evidence type="ECO:0000313" key="9">
    <source>
        <dbReference type="Proteomes" id="UP000316747"/>
    </source>
</evidence>
<organism evidence="8 9">
    <name type="scientific">Humibacillus xanthopallidus</name>
    <dbReference type="NCBI Taxonomy" id="412689"/>
    <lineage>
        <taxon>Bacteria</taxon>
        <taxon>Bacillati</taxon>
        <taxon>Actinomycetota</taxon>
        <taxon>Actinomycetes</taxon>
        <taxon>Micrococcales</taxon>
        <taxon>Intrasporangiaceae</taxon>
        <taxon>Humibacillus</taxon>
    </lineage>
</organism>
<dbReference type="PANTHER" id="PTHR21716">
    <property type="entry name" value="TRANSMEMBRANE PROTEIN"/>
    <property type="match status" value="1"/>
</dbReference>
<keyword evidence="9" id="KW-1185">Reference proteome</keyword>
<evidence type="ECO:0000256" key="1">
    <source>
        <dbReference type="ARBA" id="ARBA00004141"/>
    </source>
</evidence>
<keyword evidence="3 7" id="KW-0812">Transmembrane</keyword>
<feature type="transmembrane region" description="Helical" evidence="7">
    <location>
        <begin position="21"/>
        <end position="38"/>
    </location>
</feature>
<comment type="caution">
    <text evidence="8">The sequence shown here is derived from an EMBL/GenBank/DDBJ whole genome shotgun (WGS) entry which is preliminary data.</text>
</comment>
<accession>A0A543HGS7</accession>
<evidence type="ECO:0000256" key="7">
    <source>
        <dbReference type="SAM" id="Phobius"/>
    </source>
</evidence>
<feature type="region of interest" description="Disordered" evidence="6">
    <location>
        <begin position="367"/>
        <end position="387"/>
    </location>
</feature>
<dbReference type="Pfam" id="PF01594">
    <property type="entry name" value="AI-2E_transport"/>
    <property type="match status" value="1"/>
</dbReference>
<dbReference type="RefSeq" id="WP_141846961.1">
    <property type="nucleotide sequence ID" value="NZ_VFPM01000004.1"/>
</dbReference>
<feature type="transmembrane region" description="Helical" evidence="7">
    <location>
        <begin position="272"/>
        <end position="291"/>
    </location>
</feature>
<comment type="subcellular location">
    <subcellularLocation>
        <location evidence="1">Membrane</location>
        <topology evidence="1">Multi-pass membrane protein</topology>
    </subcellularLocation>
</comment>
<proteinExistence type="inferred from homology"/>
<dbReference type="GO" id="GO:0055085">
    <property type="term" value="P:transmembrane transport"/>
    <property type="evidence" value="ECO:0007669"/>
    <property type="project" value="TreeGrafter"/>
</dbReference>
<name>A0A543HGS7_9MICO</name>
<evidence type="ECO:0000313" key="8">
    <source>
        <dbReference type="EMBL" id="TQM57487.1"/>
    </source>
</evidence>
<feature type="transmembrane region" description="Helical" evidence="7">
    <location>
        <begin position="311"/>
        <end position="333"/>
    </location>
</feature>
<dbReference type="GO" id="GO:0016020">
    <property type="term" value="C:membrane"/>
    <property type="evidence" value="ECO:0007669"/>
    <property type="project" value="UniProtKB-SubCell"/>
</dbReference>
<dbReference type="EMBL" id="VFPM01000004">
    <property type="protein sequence ID" value="TQM57487.1"/>
    <property type="molecule type" value="Genomic_DNA"/>
</dbReference>
<sequence length="387" mass="40000">MGANPAALPARREPHPLLPRGFIIIVGIAAAFVLIVGLNRLSSVIAPTFLALVLTVTVAPIRTYLVGRGLPTWVGALAAILTVTLGVVAFVALLVVSVAQFAAIVPQYADQATALTNDVKQWLTSLGVTPEQAGTMLSSLNLGKVVGFLGGLLAGLLSSVTSLAFILTLVLFTCMDASSFTTALDRLRDERPGFVAAMSGFTHGTRRYLLVSTIFGLAVAVIDTLLLWALGVPAPVLWGLLAFITNYIPNIGFLIGLVPPAVLALLEGGPSLALTVIVLYSVVNLVIQSVIQPKLVGDAVGLSATLTFLSLIVWAGILGPIGAVMAVPLTLLVKAVLVDVDPQSLWVGALLGDQRDHTVHAAHTIVDDKPSEPSAGDPVVSAGGATA</sequence>
<evidence type="ECO:0000256" key="4">
    <source>
        <dbReference type="ARBA" id="ARBA00022989"/>
    </source>
</evidence>
<evidence type="ECO:0000256" key="6">
    <source>
        <dbReference type="SAM" id="MobiDB-lite"/>
    </source>
</evidence>
<feature type="transmembrane region" description="Helical" evidence="7">
    <location>
        <begin position="44"/>
        <end position="65"/>
    </location>
</feature>
<gene>
    <name evidence="8" type="ORF">FBY41_4315</name>
</gene>
<reference evidence="8 9" key="1">
    <citation type="submission" date="2019-06" db="EMBL/GenBank/DDBJ databases">
        <title>Genome sequencing of plant associated microbes to promote plant fitness in Sorghum bicolor and Oryza sativa.</title>
        <authorList>
            <person name="Coleman-Derr D."/>
        </authorList>
    </citation>
    <scope>NUCLEOTIDE SEQUENCE [LARGE SCALE GENOMIC DNA]</scope>
    <source>
        <strain evidence="8 9">KV-663</strain>
    </source>
</reference>
<comment type="similarity">
    <text evidence="2">Belongs to the autoinducer-2 exporter (AI-2E) (TC 2.A.86) family.</text>
</comment>
<dbReference type="OrthoDB" id="9799225at2"/>
<keyword evidence="5 7" id="KW-0472">Membrane</keyword>
<feature type="transmembrane region" description="Helical" evidence="7">
    <location>
        <begin position="208"/>
        <end position="230"/>
    </location>
</feature>
<feature type="transmembrane region" description="Helical" evidence="7">
    <location>
        <begin position="145"/>
        <end position="172"/>
    </location>
</feature>
<evidence type="ECO:0000256" key="5">
    <source>
        <dbReference type="ARBA" id="ARBA00023136"/>
    </source>
</evidence>
<dbReference type="Proteomes" id="UP000316747">
    <property type="component" value="Unassembled WGS sequence"/>
</dbReference>
<dbReference type="AlphaFoldDB" id="A0A543HGS7"/>
<dbReference type="InterPro" id="IPR002549">
    <property type="entry name" value="AI-2E-like"/>
</dbReference>
<evidence type="ECO:0000256" key="2">
    <source>
        <dbReference type="ARBA" id="ARBA00009773"/>
    </source>
</evidence>
<protein>
    <submittedName>
        <fullName evidence="8">Putative PurR-regulated permease PerM</fullName>
    </submittedName>
</protein>